<dbReference type="InterPro" id="IPR029016">
    <property type="entry name" value="GAF-like_dom_sf"/>
</dbReference>
<keyword evidence="8 16" id="KW-0418">Kinase</keyword>
<dbReference type="AlphaFoldDB" id="A0A402C6F2"/>
<evidence type="ECO:0000256" key="7">
    <source>
        <dbReference type="ARBA" id="ARBA00022741"/>
    </source>
</evidence>
<protein>
    <recommendedName>
        <fullName evidence="3">histidine kinase</fullName>
        <ecNumber evidence="3">2.7.13.3</ecNumber>
    </recommendedName>
</protein>
<dbReference type="GO" id="GO:0046983">
    <property type="term" value="F:protein dimerization activity"/>
    <property type="evidence" value="ECO:0007669"/>
    <property type="project" value="InterPro"/>
</dbReference>
<evidence type="ECO:0000313" key="17">
    <source>
        <dbReference type="Proteomes" id="UP000287519"/>
    </source>
</evidence>
<evidence type="ECO:0000259" key="15">
    <source>
        <dbReference type="SMART" id="SM00387"/>
    </source>
</evidence>
<evidence type="ECO:0000256" key="13">
    <source>
        <dbReference type="SAM" id="Phobius"/>
    </source>
</evidence>
<organism evidence="16 17">
    <name type="scientific">Rhodococcus wratislaviensis</name>
    <name type="common">Tsukamurella wratislaviensis</name>
    <dbReference type="NCBI Taxonomy" id="44752"/>
    <lineage>
        <taxon>Bacteria</taxon>
        <taxon>Bacillati</taxon>
        <taxon>Actinomycetota</taxon>
        <taxon>Actinomycetes</taxon>
        <taxon>Mycobacteriales</taxon>
        <taxon>Nocardiaceae</taxon>
        <taxon>Rhodococcus</taxon>
    </lineage>
</organism>
<dbReference type="InterPro" id="IPR050482">
    <property type="entry name" value="Sensor_HK_TwoCompSys"/>
</dbReference>
<dbReference type="Proteomes" id="UP000287519">
    <property type="component" value="Unassembled WGS sequence"/>
</dbReference>
<reference evidence="16 17" key="1">
    <citation type="submission" date="2018-11" db="EMBL/GenBank/DDBJ databases">
        <title>Microbial catabolism of amino acid.</title>
        <authorList>
            <person name="Hibi M."/>
            <person name="Ogawa J."/>
        </authorList>
    </citation>
    <scope>NUCLEOTIDE SEQUENCE [LARGE SCALE GENOMIC DNA]</scope>
    <source>
        <strain evidence="16 17">C31-06</strain>
    </source>
</reference>
<evidence type="ECO:0000256" key="2">
    <source>
        <dbReference type="ARBA" id="ARBA00004141"/>
    </source>
</evidence>
<evidence type="ECO:0000256" key="11">
    <source>
        <dbReference type="ARBA" id="ARBA00023012"/>
    </source>
</evidence>
<dbReference type="Gene3D" id="1.20.5.1930">
    <property type="match status" value="1"/>
</dbReference>
<evidence type="ECO:0000256" key="10">
    <source>
        <dbReference type="ARBA" id="ARBA00022989"/>
    </source>
</evidence>
<dbReference type="PANTHER" id="PTHR24421">
    <property type="entry name" value="NITRATE/NITRITE SENSOR PROTEIN NARX-RELATED"/>
    <property type="match status" value="1"/>
</dbReference>
<keyword evidence="12 13" id="KW-0472">Membrane</keyword>
<feature type="domain" description="GAF" evidence="14">
    <location>
        <begin position="209"/>
        <end position="358"/>
    </location>
</feature>
<dbReference type="CDD" id="cd16917">
    <property type="entry name" value="HATPase_UhpB-NarQ-NarX-like"/>
    <property type="match status" value="1"/>
</dbReference>
<comment type="caution">
    <text evidence="16">The sequence shown here is derived from an EMBL/GenBank/DDBJ whole genome shotgun (WGS) entry which is preliminary data.</text>
</comment>
<evidence type="ECO:0000256" key="1">
    <source>
        <dbReference type="ARBA" id="ARBA00000085"/>
    </source>
</evidence>
<evidence type="ECO:0000256" key="3">
    <source>
        <dbReference type="ARBA" id="ARBA00012438"/>
    </source>
</evidence>
<keyword evidence="9" id="KW-0067">ATP-binding</keyword>
<dbReference type="SMART" id="SM00065">
    <property type="entry name" value="GAF"/>
    <property type="match status" value="1"/>
</dbReference>
<dbReference type="InterPro" id="IPR036890">
    <property type="entry name" value="HATPase_C_sf"/>
</dbReference>
<evidence type="ECO:0000256" key="9">
    <source>
        <dbReference type="ARBA" id="ARBA00022840"/>
    </source>
</evidence>
<sequence>MMHIEVCPRTPRLIRASTMTRQWSRRSIGALSRRDAASPFGAVDADTREMPARLIALLVRPTTPPLWLGIVVAATVITVETVVVHQLDTVAPQNAFGAVFLLGVLVVSARWGFVLSVMTTLVSAVVYVYFHLQVAGSLLPTKPGDWVAILVFLPVALVANLMAGQARLRTAEAVLRRREAEASRDELGILAAHQAALRRVATLAARGVSPPEVFTAVADELALWLHVVNAVLLRDDGDGTGTLVAVRYEPGITGMSDTGDKIPMEGDDVGAIVLRTGRAGRIDNHEHVGGEVATRIREGGFGSIVGVPIVVDSRVWGAAIVGSRRAEPLPPDTEARLGDFADLVATAIANAVTRAELLASRARIVAASDEARRRLERDLHDGAQQRLVSLGLEVRMTEASVPAEWVDVKEQLSAIASGLKGVSEDLRELSHGIHPAILSKGGLGSAVRTLARRSAVPVSLDVAIEDRFAESVEVAAYYVVAEALTNAAKHARASEVSVSLGTQDGILHLVIRDDGVGGASSASGSGLLGLQDRVEALGGHLRITSPPGHGTTLDITIPVAGE</sequence>
<dbReference type="Pfam" id="PF01590">
    <property type="entry name" value="GAF"/>
    <property type="match status" value="1"/>
</dbReference>
<keyword evidence="4" id="KW-0597">Phosphoprotein</keyword>
<feature type="transmembrane region" description="Helical" evidence="13">
    <location>
        <begin position="96"/>
        <end position="126"/>
    </location>
</feature>
<keyword evidence="5" id="KW-0808">Transferase</keyword>
<feature type="transmembrane region" description="Helical" evidence="13">
    <location>
        <begin position="146"/>
        <end position="168"/>
    </location>
</feature>
<proteinExistence type="predicted"/>
<dbReference type="Gene3D" id="3.30.450.40">
    <property type="match status" value="1"/>
</dbReference>
<evidence type="ECO:0000256" key="5">
    <source>
        <dbReference type="ARBA" id="ARBA00022679"/>
    </source>
</evidence>
<comment type="catalytic activity">
    <reaction evidence="1">
        <text>ATP + protein L-histidine = ADP + protein N-phospho-L-histidine.</text>
        <dbReference type="EC" id="2.7.13.3"/>
    </reaction>
</comment>
<dbReference type="SUPFAM" id="SSF55781">
    <property type="entry name" value="GAF domain-like"/>
    <property type="match status" value="1"/>
</dbReference>
<dbReference type="Gene3D" id="1.20.120.620">
    <property type="entry name" value="Backbone structure of the membrane domain of e. Coli histidine kinase receptor kdpd"/>
    <property type="match status" value="1"/>
</dbReference>
<keyword evidence="10 13" id="KW-1133">Transmembrane helix</keyword>
<keyword evidence="17" id="KW-1185">Reference proteome</keyword>
<feature type="transmembrane region" description="Helical" evidence="13">
    <location>
        <begin position="66"/>
        <end position="84"/>
    </location>
</feature>
<dbReference type="EMBL" id="BHYM01000024">
    <property type="protein sequence ID" value="GCE39153.1"/>
    <property type="molecule type" value="Genomic_DNA"/>
</dbReference>
<dbReference type="InterPro" id="IPR011712">
    <property type="entry name" value="Sig_transdc_His_kin_sub3_dim/P"/>
</dbReference>
<evidence type="ECO:0000259" key="14">
    <source>
        <dbReference type="SMART" id="SM00065"/>
    </source>
</evidence>
<keyword evidence="6 13" id="KW-0812">Transmembrane</keyword>
<dbReference type="InterPro" id="IPR003018">
    <property type="entry name" value="GAF"/>
</dbReference>
<dbReference type="Pfam" id="PF13493">
    <property type="entry name" value="DUF4118"/>
    <property type="match status" value="1"/>
</dbReference>
<dbReference type="GO" id="GO:0000155">
    <property type="term" value="F:phosphorelay sensor kinase activity"/>
    <property type="evidence" value="ECO:0007669"/>
    <property type="project" value="InterPro"/>
</dbReference>
<keyword evidence="11" id="KW-0902">Two-component regulatory system</keyword>
<dbReference type="InterPro" id="IPR025201">
    <property type="entry name" value="KdpD_TM"/>
</dbReference>
<evidence type="ECO:0000256" key="12">
    <source>
        <dbReference type="ARBA" id="ARBA00023136"/>
    </source>
</evidence>
<dbReference type="Pfam" id="PF07730">
    <property type="entry name" value="HisKA_3"/>
    <property type="match status" value="1"/>
</dbReference>
<feature type="domain" description="Histidine kinase/HSP90-like ATPase" evidence="15">
    <location>
        <begin position="471"/>
        <end position="561"/>
    </location>
</feature>
<evidence type="ECO:0000256" key="4">
    <source>
        <dbReference type="ARBA" id="ARBA00022553"/>
    </source>
</evidence>
<dbReference type="InterPro" id="IPR003594">
    <property type="entry name" value="HATPase_dom"/>
</dbReference>
<keyword evidence="7" id="KW-0547">Nucleotide-binding</keyword>
<accession>A0A402C6F2</accession>
<gene>
    <name evidence="16" type="ORF">Rhow_002677</name>
</gene>
<evidence type="ECO:0000256" key="6">
    <source>
        <dbReference type="ARBA" id="ARBA00022692"/>
    </source>
</evidence>
<evidence type="ECO:0000313" key="16">
    <source>
        <dbReference type="EMBL" id="GCE39153.1"/>
    </source>
</evidence>
<dbReference type="SUPFAM" id="SSF55874">
    <property type="entry name" value="ATPase domain of HSP90 chaperone/DNA topoisomerase II/histidine kinase"/>
    <property type="match status" value="1"/>
</dbReference>
<dbReference type="InterPro" id="IPR038318">
    <property type="entry name" value="KdpD_sf"/>
</dbReference>
<dbReference type="GO" id="GO:0005524">
    <property type="term" value="F:ATP binding"/>
    <property type="evidence" value="ECO:0007669"/>
    <property type="project" value="UniProtKB-KW"/>
</dbReference>
<dbReference type="SMART" id="SM00387">
    <property type="entry name" value="HATPase_c"/>
    <property type="match status" value="1"/>
</dbReference>
<dbReference type="Pfam" id="PF02518">
    <property type="entry name" value="HATPase_c"/>
    <property type="match status" value="1"/>
</dbReference>
<comment type="subcellular location">
    <subcellularLocation>
        <location evidence="2">Membrane</location>
        <topology evidence="2">Multi-pass membrane protein</topology>
    </subcellularLocation>
</comment>
<dbReference type="Gene3D" id="3.30.565.10">
    <property type="entry name" value="Histidine kinase-like ATPase, C-terminal domain"/>
    <property type="match status" value="1"/>
</dbReference>
<evidence type="ECO:0000256" key="8">
    <source>
        <dbReference type="ARBA" id="ARBA00022777"/>
    </source>
</evidence>
<dbReference type="GO" id="GO:0016020">
    <property type="term" value="C:membrane"/>
    <property type="evidence" value="ECO:0007669"/>
    <property type="project" value="UniProtKB-SubCell"/>
</dbReference>
<name>A0A402C6F2_RHOWR</name>
<dbReference type="EC" id="2.7.13.3" evidence="3"/>
<dbReference type="PANTHER" id="PTHR24421:SF10">
    <property type="entry name" value="NITRATE_NITRITE SENSOR PROTEIN NARQ"/>
    <property type="match status" value="1"/>
</dbReference>